<dbReference type="EMBL" id="JACOOO010000025">
    <property type="protein sequence ID" value="MBC5629608.1"/>
    <property type="molecule type" value="Genomic_DNA"/>
</dbReference>
<name>A0ABR7DE14_9CLOT</name>
<gene>
    <name evidence="1" type="ORF">H8S20_11975</name>
</gene>
<comment type="caution">
    <text evidence="1">The sequence shown here is derived from an EMBL/GenBank/DDBJ whole genome shotgun (WGS) entry which is preliminary data.</text>
</comment>
<protein>
    <submittedName>
        <fullName evidence="1">Uncharacterized protein</fullName>
    </submittedName>
</protein>
<organism evidence="1 2">
    <name type="scientific">Clostridium hominis</name>
    <dbReference type="NCBI Taxonomy" id="2763036"/>
    <lineage>
        <taxon>Bacteria</taxon>
        <taxon>Bacillati</taxon>
        <taxon>Bacillota</taxon>
        <taxon>Clostridia</taxon>
        <taxon>Eubacteriales</taxon>
        <taxon>Clostridiaceae</taxon>
        <taxon>Clostridium</taxon>
    </lineage>
</organism>
<dbReference type="RefSeq" id="WP_032119499.1">
    <property type="nucleotide sequence ID" value="NZ_JACOOO010000025.1"/>
</dbReference>
<accession>A0ABR7DE14</accession>
<evidence type="ECO:0000313" key="1">
    <source>
        <dbReference type="EMBL" id="MBC5629608.1"/>
    </source>
</evidence>
<keyword evidence="2" id="KW-1185">Reference proteome</keyword>
<reference evidence="1 2" key="1">
    <citation type="submission" date="2020-08" db="EMBL/GenBank/DDBJ databases">
        <title>Genome public.</title>
        <authorList>
            <person name="Liu C."/>
            <person name="Sun Q."/>
        </authorList>
    </citation>
    <scope>NUCLEOTIDE SEQUENCE [LARGE SCALE GENOMIC DNA]</scope>
    <source>
        <strain evidence="1 2">NSJ-6</strain>
    </source>
</reference>
<sequence>MFQEFECGSKCLWLDCDIVCELYKYSNLTIDDIISKIFKDHNEIIIDEVNNRIYYSIMLIEEDEYRVYYTENSREIILSMESRNTPGFTVIAREDNGEELAYICMELDEYDKL</sequence>
<evidence type="ECO:0000313" key="2">
    <source>
        <dbReference type="Proteomes" id="UP000596929"/>
    </source>
</evidence>
<dbReference type="Proteomes" id="UP000596929">
    <property type="component" value="Unassembled WGS sequence"/>
</dbReference>
<proteinExistence type="predicted"/>